<keyword evidence="2" id="KW-0032">Aminotransferase</keyword>
<name>A0ABR3T5S1_9PEZI</name>
<dbReference type="PANTHER" id="PTHR42858:SF1">
    <property type="entry name" value="LD15494P"/>
    <property type="match status" value="1"/>
</dbReference>
<dbReference type="Pfam" id="PF00155">
    <property type="entry name" value="Aminotran_1_2"/>
    <property type="match status" value="1"/>
</dbReference>
<evidence type="ECO:0000259" key="1">
    <source>
        <dbReference type="Pfam" id="PF00155"/>
    </source>
</evidence>
<keyword evidence="3" id="KW-1185">Reference proteome</keyword>
<sequence>MAPTKARIDLFTGWPAPSLLPINQLKDAAAAALSDPSISSPGLGYGPDEGYGPLRENIARLLTDFYGPPEPVSSERICITGGASQNMACILQVFTDPTVTKYVWMVEPAYYLARRIFEDAGFGAGRIRDVPGGDDAELGGIDIEFLEAALEGSQKQCPVVSQAPTKPSYAYRKFYKRVIYCVPTVSNPSGITMPLDKRRALVQLARKFDALVVCDDVYDFLHWEVPGSELSQECYSPLPRLVDLDRHVDGGPTEMFGNVVSNGSFSKIVGPGCRVGWAEGTEKFIYGLSQAGSTRSGGAPSQLVSTFINGLLANGSLAGVIQKELVQACARRYLALSSAARTHLVPLGASFDEVGGGYFVWLKLPEPLAAEEVVGKALEEEDLVIGPEGLFAVSEGSGIAKRVRLCFMWEDETKLAEGVERLARVMQRLL</sequence>
<dbReference type="SUPFAM" id="SSF53383">
    <property type="entry name" value="PLP-dependent transferases"/>
    <property type="match status" value="1"/>
</dbReference>
<dbReference type="GO" id="GO:0008483">
    <property type="term" value="F:transaminase activity"/>
    <property type="evidence" value="ECO:0007669"/>
    <property type="project" value="UniProtKB-KW"/>
</dbReference>
<dbReference type="EMBL" id="JAJVDC020000013">
    <property type="protein sequence ID" value="KAL1634915.1"/>
    <property type="molecule type" value="Genomic_DNA"/>
</dbReference>
<dbReference type="CDD" id="cd00609">
    <property type="entry name" value="AAT_like"/>
    <property type="match status" value="1"/>
</dbReference>
<reference evidence="2 3" key="1">
    <citation type="submission" date="2024-02" db="EMBL/GenBank/DDBJ databases">
        <title>De novo assembly and annotation of 12 fungi associated with fruit tree decline syndrome in Ontario, Canada.</title>
        <authorList>
            <person name="Sulman M."/>
            <person name="Ellouze W."/>
            <person name="Ilyukhin E."/>
        </authorList>
    </citation>
    <scope>NUCLEOTIDE SEQUENCE [LARGE SCALE GENOMIC DNA]</scope>
    <source>
        <strain evidence="2 3">M1-105</strain>
    </source>
</reference>
<evidence type="ECO:0000313" key="2">
    <source>
        <dbReference type="EMBL" id="KAL1634915.1"/>
    </source>
</evidence>
<comment type="caution">
    <text evidence="2">The sequence shown here is derived from an EMBL/GenBank/DDBJ whole genome shotgun (WGS) entry which is preliminary data.</text>
</comment>
<dbReference type="InterPro" id="IPR015424">
    <property type="entry name" value="PyrdxlP-dep_Trfase"/>
</dbReference>
<dbReference type="Gene3D" id="3.40.640.10">
    <property type="entry name" value="Type I PLP-dependent aspartate aminotransferase-like (Major domain)"/>
    <property type="match status" value="1"/>
</dbReference>
<dbReference type="InterPro" id="IPR015422">
    <property type="entry name" value="PyrdxlP-dep_Trfase_small"/>
</dbReference>
<dbReference type="InterPro" id="IPR015421">
    <property type="entry name" value="PyrdxlP-dep_Trfase_major"/>
</dbReference>
<dbReference type="Gene3D" id="3.90.1150.10">
    <property type="entry name" value="Aspartate Aminotransferase, domain 1"/>
    <property type="match status" value="1"/>
</dbReference>
<evidence type="ECO:0000313" key="3">
    <source>
        <dbReference type="Proteomes" id="UP001521116"/>
    </source>
</evidence>
<protein>
    <submittedName>
        <fullName evidence="2">Valine--pyruvate aminotransferase</fullName>
    </submittedName>
</protein>
<proteinExistence type="predicted"/>
<dbReference type="PANTHER" id="PTHR42858">
    <property type="entry name" value="AMINOTRANSFERASE"/>
    <property type="match status" value="1"/>
</dbReference>
<accession>A0ABR3T5S1</accession>
<gene>
    <name evidence="2" type="primary">YEY2_2</name>
    <name evidence="2" type="ORF">SLS56_001996</name>
</gene>
<organism evidence="2 3">
    <name type="scientific">Neofusicoccum ribis</name>
    <dbReference type="NCBI Taxonomy" id="45134"/>
    <lineage>
        <taxon>Eukaryota</taxon>
        <taxon>Fungi</taxon>
        <taxon>Dikarya</taxon>
        <taxon>Ascomycota</taxon>
        <taxon>Pezizomycotina</taxon>
        <taxon>Dothideomycetes</taxon>
        <taxon>Dothideomycetes incertae sedis</taxon>
        <taxon>Botryosphaeriales</taxon>
        <taxon>Botryosphaeriaceae</taxon>
        <taxon>Neofusicoccum</taxon>
    </lineage>
</organism>
<keyword evidence="2" id="KW-0808">Transferase</keyword>
<feature type="domain" description="Aminotransferase class I/classII large" evidence="1">
    <location>
        <begin position="29"/>
        <end position="421"/>
    </location>
</feature>
<dbReference type="InterPro" id="IPR004839">
    <property type="entry name" value="Aminotransferase_I/II_large"/>
</dbReference>
<dbReference type="Proteomes" id="UP001521116">
    <property type="component" value="Unassembled WGS sequence"/>
</dbReference>